<dbReference type="AlphaFoldDB" id="A0A0D7ARQ1"/>
<reference evidence="1 2" key="1">
    <citation type="journal article" date="2015" name="Fungal Genet. Biol.">
        <title>Evolution of novel wood decay mechanisms in Agaricales revealed by the genome sequences of Fistulina hepatica and Cylindrobasidium torrendii.</title>
        <authorList>
            <person name="Floudas D."/>
            <person name="Held B.W."/>
            <person name="Riley R."/>
            <person name="Nagy L.G."/>
            <person name="Koehler G."/>
            <person name="Ransdell A.S."/>
            <person name="Younus H."/>
            <person name="Chow J."/>
            <person name="Chiniquy J."/>
            <person name="Lipzen A."/>
            <person name="Tritt A."/>
            <person name="Sun H."/>
            <person name="Haridas S."/>
            <person name="LaButti K."/>
            <person name="Ohm R.A."/>
            <person name="Kues U."/>
            <person name="Blanchette R.A."/>
            <person name="Grigoriev I.V."/>
            <person name="Minto R.E."/>
            <person name="Hibbett D.S."/>
        </authorList>
    </citation>
    <scope>NUCLEOTIDE SEQUENCE [LARGE SCALE GENOMIC DNA]</scope>
    <source>
        <strain evidence="1 2">ATCC 64428</strain>
    </source>
</reference>
<proteinExistence type="predicted"/>
<sequence length="60" mass="6810">MPQIGDATKIWEANTRWSANTNCAVWNGKNVDVWVCLRDHISNAANAPPNAHFWRFLGSR</sequence>
<accession>A0A0D7ARQ1</accession>
<dbReference type="Proteomes" id="UP000054144">
    <property type="component" value="Unassembled WGS sequence"/>
</dbReference>
<name>A0A0D7ARQ1_9AGAR</name>
<dbReference type="EMBL" id="KN881581">
    <property type="protein sequence ID" value="KIY54026.1"/>
    <property type="molecule type" value="Genomic_DNA"/>
</dbReference>
<keyword evidence="2" id="KW-1185">Reference proteome</keyword>
<evidence type="ECO:0000313" key="1">
    <source>
        <dbReference type="EMBL" id="KIY54026.1"/>
    </source>
</evidence>
<organism evidence="1 2">
    <name type="scientific">Fistulina hepatica ATCC 64428</name>
    <dbReference type="NCBI Taxonomy" id="1128425"/>
    <lineage>
        <taxon>Eukaryota</taxon>
        <taxon>Fungi</taxon>
        <taxon>Dikarya</taxon>
        <taxon>Basidiomycota</taxon>
        <taxon>Agaricomycotina</taxon>
        <taxon>Agaricomycetes</taxon>
        <taxon>Agaricomycetidae</taxon>
        <taxon>Agaricales</taxon>
        <taxon>Fistulinaceae</taxon>
        <taxon>Fistulina</taxon>
    </lineage>
</organism>
<protein>
    <submittedName>
        <fullName evidence="1">Uncharacterized protein</fullName>
    </submittedName>
</protein>
<gene>
    <name evidence="1" type="ORF">FISHEDRAFT_68395</name>
</gene>
<evidence type="ECO:0000313" key="2">
    <source>
        <dbReference type="Proteomes" id="UP000054144"/>
    </source>
</evidence>
<dbReference type="OrthoDB" id="2712987at2759"/>